<dbReference type="GO" id="GO:0015021">
    <property type="term" value="F:heparin-sulfate lyase activity"/>
    <property type="evidence" value="ECO:0007669"/>
    <property type="project" value="UniProtKB-EC"/>
</dbReference>
<feature type="domain" description="Heparinase II/III-like C-terminal" evidence="5">
    <location>
        <begin position="402"/>
        <end position="620"/>
    </location>
</feature>
<proteinExistence type="predicted"/>
<evidence type="ECO:0000256" key="1">
    <source>
        <dbReference type="ARBA" id="ARBA00004418"/>
    </source>
</evidence>
<dbReference type="GeneID" id="23111359"/>
<gene>
    <name evidence="7" type="primary">hepC_1</name>
    <name evidence="7" type="ORF">CBLFYP116_00603</name>
</gene>
<dbReference type="RefSeq" id="WP_002573918.1">
    <property type="nucleotide sequence ID" value="NZ_BAABZS010000001.1"/>
</dbReference>
<dbReference type="Pfam" id="PF16889">
    <property type="entry name" value="Hepar_II_III_N"/>
    <property type="match status" value="1"/>
</dbReference>
<dbReference type="EMBL" id="CACRTF010000032">
    <property type="protein sequence ID" value="VYT57540.1"/>
    <property type="molecule type" value="Genomic_DNA"/>
</dbReference>
<organism evidence="7">
    <name type="scientific">Enterocloster bolteae</name>
    <dbReference type="NCBI Taxonomy" id="208479"/>
    <lineage>
        <taxon>Bacteria</taxon>
        <taxon>Bacillati</taxon>
        <taxon>Bacillota</taxon>
        <taxon>Clostridia</taxon>
        <taxon>Lachnospirales</taxon>
        <taxon>Lachnospiraceae</taxon>
        <taxon>Enterocloster</taxon>
    </lineage>
</organism>
<dbReference type="PANTHER" id="PTHR39210">
    <property type="entry name" value="HEPARIN-SULFATE LYASE"/>
    <property type="match status" value="1"/>
</dbReference>
<dbReference type="GO" id="GO:0042597">
    <property type="term" value="C:periplasmic space"/>
    <property type="evidence" value="ECO:0007669"/>
    <property type="project" value="UniProtKB-SubCell"/>
</dbReference>
<evidence type="ECO:0000259" key="5">
    <source>
        <dbReference type="Pfam" id="PF07940"/>
    </source>
</evidence>
<keyword evidence="4 7" id="KW-0456">Lyase</keyword>
<sequence>MGDERYVQVKERAEAYAAWYEKERVTAHIAENCREEAEQILAQADRLMAHTFSFEDRWDMEPCREPFTLKEMIWDISPNGDPEWIFMLNRHEYMNKLLIAGWLTGDTAYAEKLKWFLLHWIQANPILPEGTVTTRTIDTGIRCMSWQYLLLHLLGEGLIEEKEAGEILESMKDQFASLRKRYIGKYTLSNWGVLQTASICSGYLWFREYLPSDGTEDWAWKELERQIGLQVLDDGAHWEQSMMYHVEVLLACMKLLASCRAIGRIGSRNDKAGAGYGWGEPGGDGYSRDESDRDEPGGDGYVWNGDSRKEFWRSTDWLEKAVDRMSRYVLFATGPDHVQIAQCDSDVTDVRDVMVKAAVLTGDGRYKYAGYDTVDLDSAWLLGSAGIAGYRAMEGRMPESRSLEAADAGHIFFRSSWEEDSHFTYLKCGPLGSGHGHADLTHISLYYRGRSVLADSGRYSYVEEEPLRPFLKSAQAHNVCVIDGESHGRPRGSWGYDSFGQSFKNYYREQGPVHYGEMAYHGCLMSGEHYLVIRKVMAVDQGIWMIVNDIRCDGSHEVKEYYHLDSAVQAARTGPGTDRTGEYWRLCCGGDVSMTVLGSRPFESEPCILSKQYNQKEKSTCLVRKTGFTDRITDWACLLGEGTEAKKIPVFQYGSSRPEPEEQVTAMSFCISPDESWDFLVWNQETWQGGKIHYCKGVPVYAKAAAIHTINGNTTLYRLRI</sequence>
<dbReference type="EC" id="4.2.2.8" evidence="7"/>
<dbReference type="AlphaFoldDB" id="A0A6N2XVH9"/>
<dbReference type="Pfam" id="PF07940">
    <property type="entry name" value="Hepar_II_III_C"/>
    <property type="match status" value="1"/>
</dbReference>
<evidence type="ECO:0000256" key="4">
    <source>
        <dbReference type="ARBA" id="ARBA00023239"/>
    </source>
</evidence>
<dbReference type="SUPFAM" id="SSF48230">
    <property type="entry name" value="Chondroitin AC/alginate lyase"/>
    <property type="match status" value="1"/>
</dbReference>
<keyword evidence="3" id="KW-0574">Periplasm</keyword>
<comment type="subcellular location">
    <subcellularLocation>
        <location evidence="1">Periplasm</location>
    </subcellularLocation>
</comment>
<name>A0A6N2XVH9_9FIRM</name>
<keyword evidence="2" id="KW-0732">Signal</keyword>
<evidence type="ECO:0000313" key="7">
    <source>
        <dbReference type="EMBL" id="VYT57540.1"/>
    </source>
</evidence>
<dbReference type="InterPro" id="IPR012480">
    <property type="entry name" value="Hepar_II_III_C"/>
</dbReference>
<dbReference type="InterPro" id="IPR031680">
    <property type="entry name" value="Hepar_II_III_N"/>
</dbReference>
<feature type="domain" description="Heparin-sulfate lyase N-terminal" evidence="6">
    <location>
        <begin position="11"/>
        <end position="264"/>
    </location>
</feature>
<protein>
    <submittedName>
        <fullName evidence="7">Heparin-sulfate lyase</fullName>
        <ecNumber evidence="7">4.2.2.8</ecNumber>
    </submittedName>
</protein>
<accession>A0A6N2XVH9</accession>
<reference evidence="7" key="1">
    <citation type="submission" date="2019-11" db="EMBL/GenBank/DDBJ databases">
        <authorList>
            <person name="Feng L."/>
        </authorList>
    </citation>
    <scope>NUCLEOTIDE SEQUENCE</scope>
    <source>
        <strain evidence="7">CbolteaeLFYP116</strain>
    </source>
</reference>
<evidence type="ECO:0000256" key="2">
    <source>
        <dbReference type="ARBA" id="ARBA00022729"/>
    </source>
</evidence>
<dbReference type="Gene3D" id="2.70.98.70">
    <property type="match status" value="1"/>
</dbReference>
<evidence type="ECO:0000256" key="3">
    <source>
        <dbReference type="ARBA" id="ARBA00022764"/>
    </source>
</evidence>
<dbReference type="InterPro" id="IPR008929">
    <property type="entry name" value="Chondroitin_lyas"/>
</dbReference>
<dbReference type="Gene3D" id="1.50.10.100">
    <property type="entry name" value="Chondroitin AC/alginate lyase"/>
    <property type="match status" value="1"/>
</dbReference>
<dbReference type="PANTHER" id="PTHR39210:SF1">
    <property type="entry name" value="HEPARIN-SULFATE LYASE"/>
    <property type="match status" value="1"/>
</dbReference>
<evidence type="ECO:0000259" key="6">
    <source>
        <dbReference type="Pfam" id="PF16889"/>
    </source>
</evidence>